<sequence>MSSCISDLSKEDEAIFQHLQDALNRTGHICSEPDQQLLQALEDMIPVVITSIFDPLLALVEKHPDLSIMRTLLKDTKLAWNTIPLGTIPEDVEGLCIRSTILDSIYFWTLQARSMVDDSDRQLPGLQTCPCICLKLAIIYSRIALARDKNPDGRGHFDLACLLKKQSERHGNEEVIEEVVVMFREAYKLSPTREMLHPLVDSLLARFSASGAISDIDEAIDLMRQSEERKVSEDGQIILCDAYRTRFSVCQNPDDLTATLSIIEKALPDGGQARTPEQYWGRLMSISRTIPAGTMNTEQGTLMLEIYRKLLKLLHSVSEPGLDLELSLPRLLSFEGLPSEAAAHALSLSLPEKAVEMLEMGRNLFWYQTRQLQTTINARRSADVYKLRKMQDKFRHLLKKARRIKGYENLMKEPDYTFSSLAAAAEKGPVVVLVGADVSCHAVIIRSPSSSAEHIKLSGVSLKQIRNMTQKLKKIATRSRECIREGSEFIDDISRAGKQSMPATEDLLRTLWVKVVKPVIDVLGYEKAAGRDRPRIWWYPTGAFTFIPLHAAGDYTANGSCCSDYVVSSYTQTLGTLCNAREGLDSVVLSGPKALLVAEPDAPKLERLPNVIREVKTLASIIPPNAVIHLGDEQVNDWLPEHGTSVQAVVTHLPEASILHLACHGIQHDSQSGHHRYATDALRSGFCLRDGDLTVFQLLRLDLPRAFFAFLSACDSAKGDASQSDQSVHLAAAMTFCGFRSVVGTMWSMGDQDGPEVAAGIYKELFKGETMDPDDVPYALDEAVQKLRARKIMTHLETVNFHIKVCEL</sequence>
<dbReference type="Proteomes" id="UP000309038">
    <property type="component" value="Unassembled WGS sequence"/>
</dbReference>
<dbReference type="AlphaFoldDB" id="A0A4V3XB64"/>
<feature type="domain" description="CHAT" evidence="1">
    <location>
        <begin position="506"/>
        <end position="789"/>
    </location>
</feature>
<evidence type="ECO:0000313" key="3">
    <source>
        <dbReference type="Proteomes" id="UP000309038"/>
    </source>
</evidence>
<organism evidence="2 3">
    <name type="scientific">Hermanssonia centrifuga</name>
    <dbReference type="NCBI Taxonomy" id="98765"/>
    <lineage>
        <taxon>Eukaryota</taxon>
        <taxon>Fungi</taxon>
        <taxon>Dikarya</taxon>
        <taxon>Basidiomycota</taxon>
        <taxon>Agaricomycotina</taxon>
        <taxon>Agaricomycetes</taxon>
        <taxon>Polyporales</taxon>
        <taxon>Meruliaceae</taxon>
        <taxon>Hermanssonia</taxon>
    </lineage>
</organism>
<dbReference type="Pfam" id="PF12770">
    <property type="entry name" value="CHAT"/>
    <property type="match status" value="1"/>
</dbReference>
<proteinExistence type="predicted"/>
<gene>
    <name evidence="2" type="ORF">EW026_g1753</name>
</gene>
<evidence type="ECO:0000313" key="2">
    <source>
        <dbReference type="EMBL" id="THH00813.1"/>
    </source>
</evidence>
<evidence type="ECO:0000259" key="1">
    <source>
        <dbReference type="Pfam" id="PF12770"/>
    </source>
</evidence>
<dbReference type="InterPro" id="IPR024983">
    <property type="entry name" value="CHAT_dom"/>
</dbReference>
<dbReference type="EMBL" id="SGPJ01000039">
    <property type="protein sequence ID" value="THH00813.1"/>
    <property type="molecule type" value="Genomic_DNA"/>
</dbReference>
<name>A0A4V3XB64_9APHY</name>
<accession>A0A4V3XB64</accession>
<comment type="caution">
    <text evidence="2">The sequence shown here is derived from an EMBL/GenBank/DDBJ whole genome shotgun (WGS) entry which is preliminary data.</text>
</comment>
<keyword evidence="3" id="KW-1185">Reference proteome</keyword>
<protein>
    <recommendedName>
        <fullName evidence="1">CHAT domain-containing protein</fullName>
    </recommendedName>
</protein>
<reference evidence="2 3" key="1">
    <citation type="submission" date="2019-02" db="EMBL/GenBank/DDBJ databases">
        <title>Genome sequencing of the rare red list fungi Phlebia centrifuga.</title>
        <authorList>
            <person name="Buettner E."/>
            <person name="Kellner H."/>
        </authorList>
    </citation>
    <scope>NUCLEOTIDE SEQUENCE [LARGE SCALE GENOMIC DNA]</scope>
    <source>
        <strain evidence="2 3">DSM 108282</strain>
    </source>
</reference>